<feature type="domain" description="Response regulatory" evidence="3">
    <location>
        <begin position="2"/>
        <end position="119"/>
    </location>
</feature>
<dbReference type="SUPFAM" id="SSF52172">
    <property type="entry name" value="CheY-like"/>
    <property type="match status" value="1"/>
</dbReference>
<reference evidence="4 5" key="1">
    <citation type="submission" date="2020-02" db="EMBL/GenBank/DDBJ databases">
        <title>Genomic and physiological characterization of two novel Nitrospinaceae genera.</title>
        <authorList>
            <person name="Mueller A.J."/>
            <person name="Jung M.-Y."/>
            <person name="Strachan C.R."/>
            <person name="Herbold C.W."/>
            <person name="Kirkegaard R.H."/>
            <person name="Daims H."/>
        </authorList>
    </citation>
    <scope>NUCLEOTIDE SEQUENCE [LARGE SCALE GENOMIC DNA]</scope>
    <source>
        <strain evidence="4">EB</strain>
    </source>
</reference>
<dbReference type="InterPro" id="IPR050595">
    <property type="entry name" value="Bact_response_regulator"/>
</dbReference>
<sequence length="125" mass="14161">MRALVVDDSKAIRRILTQMLVSMGFEVSEAGDGKEAFQVVESSDLFEFALVDWNMPEMNGYELVCEIRKNSKYDNMRLMMVTTETEMSQVVKALEAGANEYVMKPFTKEMIQEKLTLMGIAVNSS</sequence>
<dbReference type="InterPro" id="IPR001789">
    <property type="entry name" value="Sig_transdc_resp-reg_receiver"/>
</dbReference>
<dbReference type="SMART" id="SM00448">
    <property type="entry name" value="REC"/>
    <property type="match status" value="1"/>
</dbReference>
<protein>
    <submittedName>
        <fullName evidence="4">Response regulator</fullName>
    </submittedName>
</protein>
<accession>A0A7T0G0X3</accession>
<evidence type="ECO:0000259" key="3">
    <source>
        <dbReference type="PROSITE" id="PS50110"/>
    </source>
</evidence>
<dbReference type="InterPro" id="IPR011006">
    <property type="entry name" value="CheY-like_superfamily"/>
</dbReference>
<evidence type="ECO:0000313" key="5">
    <source>
        <dbReference type="Proteomes" id="UP000594688"/>
    </source>
</evidence>
<dbReference type="PROSITE" id="PS50110">
    <property type="entry name" value="RESPONSE_REGULATORY"/>
    <property type="match status" value="1"/>
</dbReference>
<dbReference type="Proteomes" id="UP000594688">
    <property type="component" value="Chromosome"/>
</dbReference>
<evidence type="ECO:0000313" key="4">
    <source>
        <dbReference type="EMBL" id="QPJ62960.1"/>
    </source>
</evidence>
<dbReference type="PANTHER" id="PTHR44591">
    <property type="entry name" value="STRESS RESPONSE REGULATOR PROTEIN 1"/>
    <property type="match status" value="1"/>
</dbReference>
<evidence type="ECO:0000256" key="2">
    <source>
        <dbReference type="PROSITE-ProRule" id="PRU00169"/>
    </source>
</evidence>
<dbReference type="AlphaFoldDB" id="A0A7T0G0X3"/>
<evidence type="ECO:0000256" key="1">
    <source>
        <dbReference type="ARBA" id="ARBA00022553"/>
    </source>
</evidence>
<dbReference type="KEGG" id="nli:G3M70_14185"/>
<gene>
    <name evidence="4" type="ORF">G3M70_14185</name>
</gene>
<keyword evidence="1 2" id="KW-0597">Phosphoprotein</keyword>
<dbReference type="PANTHER" id="PTHR44591:SF3">
    <property type="entry name" value="RESPONSE REGULATORY DOMAIN-CONTAINING PROTEIN"/>
    <property type="match status" value="1"/>
</dbReference>
<dbReference type="Pfam" id="PF00072">
    <property type="entry name" value="Response_reg"/>
    <property type="match status" value="1"/>
</dbReference>
<dbReference type="EMBL" id="CP048685">
    <property type="protein sequence ID" value="QPJ62960.1"/>
    <property type="molecule type" value="Genomic_DNA"/>
</dbReference>
<feature type="modified residue" description="4-aspartylphosphate" evidence="2">
    <location>
        <position position="52"/>
    </location>
</feature>
<name>A0A7T0G0X3_9BACT</name>
<proteinExistence type="predicted"/>
<dbReference type="GO" id="GO:0000160">
    <property type="term" value="P:phosphorelay signal transduction system"/>
    <property type="evidence" value="ECO:0007669"/>
    <property type="project" value="InterPro"/>
</dbReference>
<organism evidence="4 5">
    <name type="scientific">Candidatus Nitronauta litoralis</name>
    <dbReference type="NCBI Taxonomy" id="2705533"/>
    <lineage>
        <taxon>Bacteria</taxon>
        <taxon>Pseudomonadati</taxon>
        <taxon>Nitrospinota/Tectimicrobiota group</taxon>
        <taxon>Nitrospinota</taxon>
        <taxon>Nitrospinia</taxon>
        <taxon>Nitrospinales</taxon>
        <taxon>Nitrospinaceae</taxon>
        <taxon>Candidatus Nitronauta</taxon>
    </lineage>
</organism>
<dbReference type="Gene3D" id="3.40.50.2300">
    <property type="match status" value="1"/>
</dbReference>